<feature type="domain" description="DUF3645" evidence="7">
    <location>
        <begin position="80"/>
        <end position="114"/>
    </location>
</feature>
<dbReference type="GO" id="GO:0006508">
    <property type="term" value="P:proteolysis"/>
    <property type="evidence" value="ECO:0007669"/>
    <property type="project" value="UniProtKB-KW"/>
</dbReference>
<evidence type="ECO:0000313" key="8">
    <source>
        <dbReference type="EMBL" id="ELQ33797.1"/>
    </source>
</evidence>
<evidence type="ECO:0000256" key="1">
    <source>
        <dbReference type="ARBA" id="ARBA00000707"/>
    </source>
</evidence>
<dbReference type="PANTHER" id="PTHR13367">
    <property type="entry name" value="UBIQUITIN THIOESTERASE"/>
    <property type="match status" value="1"/>
</dbReference>
<dbReference type="Proteomes" id="UP000011086">
    <property type="component" value="Unassembled WGS sequence"/>
</dbReference>
<evidence type="ECO:0000256" key="6">
    <source>
        <dbReference type="ARBA" id="ARBA00022807"/>
    </source>
</evidence>
<evidence type="ECO:0000256" key="2">
    <source>
        <dbReference type="ARBA" id="ARBA00012759"/>
    </source>
</evidence>
<dbReference type="InterPro" id="IPR051346">
    <property type="entry name" value="OTU_Deubiquitinase"/>
</dbReference>
<keyword evidence="6" id="KW-0788">Thiol protease</keyword>
<gene>
    <name evidence="8" type="ORF">OOU_Y34scaffold00877g4</name>
</gene>
<dbReference type="Pfam" id="PF12359">
    <property type="entry name" value="DUF3645"/>
    <property type="match status" value="1"/>
</dbReference>
<dbReference type="EMBL" id="JH793275">
    <property type="protein sequence ID" value="ELQ33797.1"/>
    <property type="molecule type" value="Genomic_DNA"/>
</dbReference>
<organism evidence="8">
    <name type="scientific">Pyricularia oryzae (strain Y34)</name>
    <name type="common">Rice blast fungus</name>
    <name type="synonym">Magnaporthe oryzae</name>
    <dbReference type="NCBI Taxonomy" id="1143189"/>
    <lineage>
        <taxon>Eukaryota</taxon>
        <taxon>Fungi</taxon>
        <taxon>Dikarya</taxon>
        <taxon>Ascomycota</taxon>
        <taxon>Pezizomycotina</taxon>
        <taxon>Sordariomycetes</taxon>
        <taxon>Sordariomycetidae</taxon>
        <taxon>Magnaporthales</taxon>
        <taxon>Pyriculariaceae</taxon>
        <taxon>Pyricularia</taxon>
    </lineage>
</organism>
<dbReference type="AlphaFoldDB" id="A0AA97PGK8"/>
<dbReference type="GO" id="GO:0004843">
    <property type="term" value="F:cysteine-type deubiquitinase activity"/>
    <property type="evidence" value="ECO:0007669"/>
    <property type="project" value="UniProtKB-EC"/>
</dbReference>
<name>A0AA97PGK8_PYRO3</name>
<sequence length="171" mass="19376">MKSLPVARQHEASRGTVYAYITEQDFSTEQIAQVEAAGCYALWNDTSKNTLLLLRGIIARGILGFVLGQKRWRVNYGLDPDRRAPTGLAVPYRAKDSPSPRSEFSHPEVILLLTSLSYYYGGMSDDNLFIAFEHLLQSDQPDDEYDELIKIWNFLLPFVILKVSTSKTEGR</sequence>
<keyword evidence="4" id="KW-0833">Ubl conjugation pathway</keyword>
<evidence type="ECO:0000259" key="7">
    <source>
        <dbReference type="Pfam" id="PF12359"/>
    </source>
</evidence>
<keyword evidence="3" id="KW-0645">Protease</keyword>
<dbReference type="PANTHER" id="PTHR13367:SF34">
    <property type="match status" value="1"/>
</dbReference>
<evidence type="ECO:0000256" key="3">
    <source>
        <dbReference type="ARBA" id="ARBA00022670"/>
    </source>
</evidence>
<evidence type="ECO:0000256" key="4">
    <source>
        <dbReference type="ARBA" id="ARBA00022786"/>
    </source>
</evidence>
<reference evidence="8" key="1">
    <citation type="journal article" date="2012" name="PLoS Genet.">
        <title>Comparative analysis of the genomes of two field isolates of the rice blast fungus Magnaporthe oryzae.</title>
        <authorList>
            <person name="Xue M."/>
            <person name="Yang J."/>
            <person name="Li Z."/>
            <person name="Hu S."/>
            <person name="Yao N."/>
            <person name="Dean R.A."/>
            <person name="Zhao W."/>
            <person name="Shen M."/>
            <person name="Zhang H."/>
            <person name="Li C."/>
            <person name="Liu L."/>
            <person name="Cao L."/>
            <person name="Xu X."/>
            <person name="Xing Y."/>
            <person name="Hsiang T."/>
            <person name="Zhang Z."/>
            <person name="Xu J.R."/>
            <person name="Peng Y.L."/>
        </authorList>
    </citation>
    <scope>NUCLEOTIDE SEQUENCE</scope>
    <source>
        <strain evidence="8">Y34</strain>
    </source>
</reference>
<evidence type="ECO:0000256" key="5">
    <source>
        <dbReference type="ARBA" id="ARBA00022801"/>
    </source>
</evidence>
<comment type="catalytic activity">
    <reaction evidence="1">
        <text>Thiol-dependent hydrolysis of ester, thioester, amide, peptide and isopeptide bonds formed by the C-terminal Gly of ubiquitin (a 76-residue protein attached to proteins as an intracellular targeting signal).</text>
        <dbReference type="EC" id="3.4.19.12"/>
    </reaction>
</comment>
<protein>
    <recommendedName>
        <fullName evidence="2">ubiquitinyl hydrolase 1</fullName>
        <ecNumber evidence="2">3.4.19.12</ecNumber>
    </recommendedName>
</protein>
<proteinExistence type="predicted"/>
<dbReference type="EC" id="3.4.19.12" evidence="2"/>
<dbReference type="InterPro" id="IPR022105">
    <property type="entry name" value="DUF3645"/>
</dbReference>
<keyword evidence="5" id="KW-0378">Hydrolase</keyword>
<accession>A0AA97PGK8</accession>